<evidence type="ECO:0000313" key="17">
    <source>
        <dbReference type="Proteomes" id="UP001175271"/>
    </source>
</evidence>
<dbReference type="AlphaFoldDB" id="A0AA39H9U7"/>
<keyword evidence="12 13" id="KW-0407">Ion channel</keyword>
<dbReference type="GO" id="GO:0005886">
    <property type="term" value="C:plasma membrane"/>
    <property type="evidence" value="ECO:0007669"/>
    <property type="project" value="TreeGrafter"/>
</dbReference>
<keyword evidence="9 15" id="KW-0472">Membrane</keyword>
<evidence type="ECO:0000256" key="10">
    <source>
        <dbReference type="ARBA" id="ARBA00023180"/>
    </source>
</evidence>
<dbReference type="GO" id="GO:0015280">
    <property type="term" value="F:ligand-gated sodium channel activity"/>
    <property type="evidence" value="ECO:0007669"/>
    <property type="project" value="TreeGrafter"/>
</dbReference>
<feature type="region of interest" description="Disordered" evidence="14">
    <location>
        <begin position="1"/>
        <end position="65"/>
    </location>
</feature>
<evidence type="ECO:0000256" key="6">
    <source>
        <dbReference type="ARBA" id="ARBA00022989"/>
    </source>
</evidence>
<dbReference type="PROSITE" id="PS01206">
    <property type="entry name" value="ASC"/>
    <property type="match status" value="1"/>
</dbReference>
<feature type="region of interest" description="Disordered" evidence="14">
    <location>
        <begin position="810"/>
        <end position="829"/>
    </location>
</feature>
<feature type="region of interest" description="Disordered" evidence="14">
    <location>
        <begin position="763"/>
        <end position="804"/>
    </location>
</feature>
<evidence type="ECO:0000256" key="7">
    <source>
        <dbReference type="ARBA" id="ARBA00023053"/>
    </source>
</evidence>
<dbReference type="Proteomes" id="UP001175271">
    <property type="component" value="Unassembled WGS sequence"/>
</dbReference>
<proteinExistence type="inferred from homology"/>
<evidence type="ECO:0000256" key="4">
    <source>
        <dbReference type="ARBA" id="ARBA00022461"/>
    </source>
</evidence>
<evidence type="ECO:0000256" key="8">
    <source>
        <dbReference type="ARBA" id="ARBA00023065"/>
    </source>
</evidence>
<comment type="subcellular location">
    <subcellularLocation>
        <location evidence="1">Membrane</location>
        <topology evidence="1">Multi-pass membrane protein</topology>
    </subcellularLocation>
</comment>
<dbReference type="Gene3D" id="1.10.287.770">
    <property type="entry name" value="YojJ-like"/>
    <property type="match status" value="1"/>
</dbReference>
<dbReference type="Gene3D" id="2.60.470.10">
    <property type="entry name" value="Acid-sensing ion channels like domains"/>
    <property type="match status" value="1"/>
</dbReference>
<keyword evidence="11 13" id="KW-0739">Sodium transport</keyword>
<dbReference type="InterPro" id="IPR004726">
    <property type="entry name" value="Deg-1"/>
</dbReference>
<evidence type="ECO:0000256" key="15">
    <source>
        <dbReference type="SAM" id="Phobius"/>
    </source>
</evidence>
<protein>
    <submittedName>
        <fullName evidence="16">Uncharacterized protein</fullName>
    </submittedName>
</protein>
<dbReference type="Pfam" id="PF00858">
    <property type="entry name" value="ASC"/>
    <property type="match status" value="1"/>
</dbReference>
<keyword evidence="3 13" id="KW-0813">Transport</keyword>
<evidence type="ECO:0000256" key="11">
    <source>
        <dbReference type="ARBA" id="ARBA00023201"/>
    </source>
</evidence>
<dbReference type="EMBL" id="JAUCMV010000004">
    <property type="protein sequence ID" value="KAK0400542.1"/>
    <property type="molecule type" value="Genomic_DNA"/>
</dbReference>
<keyword evidence="5 13" id="KW-0812">Transmembrane</keyword>
<keyword evidence="17" id="KW-1185">Reference proteome</keyword>
<keyword evidence="6 15" id="KW-1133">Transmembrane helix</keyword>
<evidence type="ECO:0000313" key="16">
    <source>
        <dbReference type="EMBL" id="KAK0400542.1"/>
    </source>
</evidence>
<feature type="compositionally biased region" description="Polar residues" evidence="14">
    <location>
        <begin position="768"/>
        <end position="779"/>
    </location>
</feature>
<dbReference type="InterPro" id="IPR020903">
    <property type="entry name" value="ENaC_CS"/>
</dbReference>
<feature type="transmembrane region" description="Helical" evidence="15">
    <location>
        <begin position="727"/>
        <end position="749"/>
    </location>
</feature>
<evidence type="ECO:0000256" key="5">
    <source>
        <dbReference type="ARBA" id="ARBA00022692"/>
    </source>
</evidence>
<keyword evidence="7" id="KW-0915">Sodium</keyword>
<evidence type="ECO:0000256" key="2">
    <source>
        <dbReference type="ARBA" id="ARBA00007193"/>
    </source>
</evidence>
<dbReference type="InterPro" id="IPR001873">
    <property type="entry name" value="ENaC"/>
</dbReference>
<evidence type="ECO:0000256" key="12">
    <source>
        <dbReference type="ARBA" id="ARBA00023303"/>
    </source>
</evidence>
<keyword evidence="8 13" id="KW-0406">Ion transport</keyword>
<dbReference type="NCBIfam" id="TIGR00867">
    <property type="entry name" value="deg-1"/>
    <property type="match status" value="1"/>
</dbReference>
<dbReference type="FunFam" id="1.10.287.770:FF:000001">
    <property type="entry name" value="Acid-sensing ion channel subunit 1"/>
    <property type="match status" value="1"/>
</dbReference>
<gene>
    <name evidence="16" type="ORF">QR680_015306</name>
</gene>
<keyword evidence="10" id="KW-0325">Glycoprotein</keyword>
<comment type="similarity">
    <text evidence="2 13">Belongs to the amiloride-sensitive sodium channel (TC 1.A.6) family.</text>
</comment>
<evidence type="ECO:0000256" key="1">
    <source>
        <dbReference type="ARBA" id="ARBA00004141"/>
    </source>
</evidence>
<keyword evidence="4 13" id="KW-0894">Sodium channel</keyword>
<comment type="caution">
    <text evidence="16">The sequence shown here is derived from an EMBL/GenBank/DDBJ whole genome shotgun (WGS) entry which is preliminary data.</text>
</comment>
<dbReference type="PANTHER" id="PTHR11690:SF248">
    <property type="entry name" value="PICKPOCKET 17, ISOFORM A"/>
    <property type="match status" value="1"/>
</dbReference>
<dbReference type="PRINTS" id="PR01078">
    <property type="entry name" value="AMINACHANNEL"/>
</dbReference>
<name>A0AA39H9U7_9BILA</name>
<evidence type="ECO:0000256" key="9">
    <source>
        <dbReference type="ARBA" id="ARBA00023136"/>
    </source>
</evidence>
<organism evidence="16 17">
    <name type="scientific">Steinernema hermaphroditum</name>
    <dbReference type="NCBI Taxonomy" id="289476"/>
    <lineage>
        <taxon>Eukaryota</taxon>
        <taxon>Metazoa</taxon>
        <taxon>Ecdysozoa</taxon>
        <taxon>Nematoda</taxon>
        <taxon>Chromadorea</taxon>
        <taxon>Rhabditida</taxon>
        <taxon>Tylenchina</taxon>
        <taxon>Panagrolaimomorpha</taxon>
        <taxon>Strongyloidoidea</taxon>
        <taxon>Steinernematidae</taxon>
        <taxon>Steinernema</taxon>
    </lineage>
</organism>
<accession>A0AA39H9U7</accession>
<dbReference type="PANTHER" id="PTHR11690">
    <property type="entry name" value="AMILORIDE-SENSITIVE SODIUM CHANNEL-RELATED"/>
    <property type="match status" value="1"/>
</dbReference>
<feature type="compositionally biased region" description="Polar residues" evidence="14">
    <location>
        <begin position="43"/>
        <end position="56"/>
    </location>
</feature>
<sequence>MPTPRGDPPRLIVDLDSPPLSPRTAGGDVKLVAEGSGGHTPSECCSTSSGVSNGSCTSGDGFTTPPPPFVTVVGSTPSPPTLRRKVTIRRPSDASAAFEAQQPAQVFATAESKKNAFLGPPESKTASRRSSILELVIDASKDFGKTMRTAADGELRNELLRFGGSTTAHGIPMILRSHNRFVQIFWSILSVCSLCFFAYNCKEVVEKFKRNDKIVGVELQFENAPFPAITICNLNPFKRHLARTVPEISETLDAFHQAVAYSKDSANQYSRSARSKRDSKATPGGFRYVQYEPVFSDCDCTKDTENGECVQMDSVPKTNSSLCVCNFDRQDSAAWPCFNASSWTENICPECNDIGYCNLPETNGTHSLPCLCQKDVNYCLLRPDRLKRLWEIRGKEIPDESSPFRQDFLEQLKKLGYENMTDEVAITTKTKEKLVLTMAGLPVHRRIALSYGKSEFIRMCSFNGKQCDIIDDFKLHVDPAFGNCYMFNHNKLAPLVSHRAGPSYGLRLMVYINSSDYLPTTEATGVRIAIHDQNEIPFPDTFGYSAPTGAVSSFGLSMKRVNRLPKPYGDCVRTDEPLPADYIYQKHKYEPEGCYKSCYQNTIVNNCGCSDPRYPTAKNETKPCDSLDVISRTCLIVEGIKFTRNHTCKCKHPCQQDVYTTTYSAAKWPSGSFRVGDCTMGVEKCIEHYSQHAAMLEIYYEQMSYEVLTESESYLLVNLVSDIGGQAGLWIGASVLTIIEIGVLIFRLLTLYCRRRWHGGGPCRTEMTETPSTDGSTPTVPKIYSEDVDYEKKKPPSMEDEDDVRYVSTPSCQYIMPPPPPPTAVHADPAALDNYLNEQKSNAW</sequence>
<reference evidence="16" key="1">
    <citation type="submission" date="2023-06" db="EMBL/GenBank/DDBJ databases">
        <title>Genomic analysis of the entomopathogenic nematode Steinernema hermaphroditum.</title>
        <authorList>
            <person name="Schwarz E.M."/>
            <person name="Heppert J.K."/>
            <person name="Baniya A."/>
            <person name="Schwartz H.T."/>
            <person name="Tan C.-H."/>
            <person name="Antoshechkin I."/>
            <person name="Sternberg P.W."/>
            <person name="Goodrich-Blair H."/>
            <person name="Dillman A.R."/>
        </authorList>
    </citation>
    <scope>NUCLEOTIDE SEQUENCE</scope>
    <source>
        <strain evidence="16">PS9179</strain>
        <tissue evidence="16">Whole animal</tissue>
    </source>
</reference>
<evidence type="ECO:0000256" key="14">
    <source>
        <dbReference type="SAM" id="MobiDB-lite"/>
    </source>
</evidence>
<evidence type="ECO:0000256" key="13">
    <source>
        <dbReference type="RuleBase" id="RU000679"/>
    </source>
</evidence>
<evidence type="ECO:0000256" key="3">
    <source>
        <dbReference type="ARBA" id="ARBA00022448"/>
    </source>
</evidence>